<feature type="region of interest" description="Disordered" evidence="1">
    <location>
        <begin position="40"/>
        <end position="239"/>
    </location>
</feature>
<dbReference type="InterPro" id="IPR028851">
    <property type="entry name" value="Pphln1"/>
</dbReference>
<dbReference type="EMBL" id="JAINUG010000006">
    <property type="protein sequence ID" value="KAJ8416348.1"/>
    <property type="molecule type" value="Genomic_DNA"/>
</dbReference>
<dbReference type="GO" id="GO:0045814">
    <property type="term" value="P:negative regulation of gene expression, epigenetic"/>
    <property type="evidence" value="ECO:0007669"/>
    <property type="project" value="TreeGrafter"/>
</dbReference>
<proteinExistence type="predicted"/>
<dbReference type="PANTHER" id="PTHR15836:SF4">
    <property type="entry name" value="PERIPHILIN-1"/>
    <property type="match status" value="1"/>
</dbReference>
<dbReference type="Pfam" id="PF25234">
    <property type="entry name" value="Periphilin_C"/>
    <property type="match status" value="1"/>
</dbReference>
<dbReference type="GO" id="GO:0045892">
    <property type="term" value="P:negative regulation of DNA-templated transcription"/>
    <property type="evidence" value="ECO:0007669"/>
    <property type="project" value="InterPro"/>
</dbReference>
<accession>A0AAD7T8X8</accession>
<feature type="domain" description="Periphilin-1 C-terminal" evidence="2">
    <location>
        <begin position="251"/>
        <end position="327"/>
    </location>
</feature>
<feature type="compositionally biased region" description="Basic and acidic residues" evidence="1">
    <location>
        <begin position="96"/>
        <end position="127"/>
    </location>
</feature>
<dbReference type="GO" id="GO:0097355">
    <property type="term" value="P:protein localization to heterochromatin"/>
    <property type="evidence" value="ECO:0007669"/>
    <property type="project" value="TreeGrafter"/>
</dbReference>
<name>A0AAD7T8X8_9TELE</name>
<dbReference type="Proteomes" id="UP001221898">
    <property type="component" value="Unassembled WGS sequence"/>
</dbReference>
<dbReference type="CDD" id="cd22896">
    <property type="entry name" value="periphilin-like"/>
    <property type="match status" value="1"/>
</dbReference>
<feature type="compositionally biased region" description="Basic and acidic residues" evidence="1">
    <location>
        <begin position="71"/>
        <end position="80"/>
    </location>
</feature>
<evidence type="ECO:0000313" key="3">
    <source>
        <dbReference type="EMBL" id="KAJ8416348.1"/>
    </source>
</evidence>
<gene>
    <name evidence="3" type="ORF">AAFF_G00356360</name>
</gene>
<protein>
    <recommendedName>
        <fullName evidence="2">Periphilin-1 C-terminal domain-containing protein</fullName>
    </recommendedName>
</protein>
<dbReference type="PANTHER" id="PTHR15836">
    <property type="entry name" value="PERIPHILIN 1"/>
    <property type="match status" value="1"/>
</dbReference>
<feature type="compositionally biased region" description="Polar residues" evidence="1">
    <location>
        <begin position="215"/>
        <end position="225"/>
    </location>
</feature>
<reference evidence="3" key="1">
    <citation type="journal article" date="2023" name="Science">
        <title>Genome structures resolve the early diversification of teleost fishes.</title>
        <authorList>
            <person name="Parey E."/>
            <person name="Louis A."/>
            <person name="Montfort J."/>
            <person name="Bouchez O."/>
            <person name="Roques C."/>
            <person name="Iampietro C."/>
            <person name="Lluch J."/>
            <person name="Castinel A."/>
            <person name="Donnadieu C."/>
            <person name="Desvignes T."/>
            <person name="Floi Bucao C."/>
            <person name="Jouanno E."/>
            <person name="Wen M."/>
            <person name="Mejri S."/>
            <person name="Dirks R."/>
            <person name="Jansen H."/>
            <person name="Henkel C."/>
            <person name="Chen W.J."/>
            <person name="Zahm M."/>
            <person name="Cabau C."/>
            <person name="Klopp C."/>
            <person name="Thompson A.W."/>
            <person name="Robinson-Rechavi M."/>
            <person name="Braasch I."/>
            <person name="Lecointre G."/>
            <person name="Bobe J."/>
            <person name="Postlethwait J.H."/>
            <person name="Berthelot C."/>
            <person name="Roest Crollius H."/>
            <person name="Guiguen Y."/>
        </authorList>
    </citation>
    <scope>NUCLEOTIDE SEQUENCE</scope>
    <source>
        <strain evidence="3">NC1722</strain>
    </source>
</reference>
<evidence type="ECO:0000256" key="1">
    <source>
        <dbReference type="SAM" id="MobiDB-lite"/>
    </source>
</evidence>
<dbReference type="GO" id="GO:0005654">
    <property type="term" value="C:nucleoplasm"/>
    <property type="evidence" value="ECO:0007669"/>
    <property type="project" value="TreeGrafter"/>
</dbReference>
<dbReference type="AlphaFoldDB" id="A0AAD7T8X8"/>
<keyword evidence="4" id="KW-1185">Reference proteome</keyword>
<evidence type="ECO:0000313" key="4">
    <source>
        <dbReference type="Proteomes" id="UP001221898"/>
    </source>
</evidence>
<organism evidence="3 4">
    <name type="scientific">Aldrovandia affinis</name>
    <dbReference type="NCBI Taxonomy" id="143900"/>
    <lineage>
        <taxon>Eukaryota</taxon>
        <taxon>Metazoa</taxon>
        <taxon>Chordata</taxon>
        <taxon>Craniata</taxon>
        <taxon>Vertebrata</taxon>
        <taxon>Euteleostomi</taxon>
        <taxon>Actinopterygii</taxon>
        <taxon>Neopterygii</taxon>
        <taxon>Teleostei</taxon>
        <taxon>Notacanthiformes</taxon>
        <taxon>Halosauridae</taxon>
        <taxon>Aldrovandia</taxon>
    </lineage>
</organism>
<feature type="compositionally biased region" description="Low complexity" evidence="1">
    <location>
        <begin position="143"/>
        <end position="155"/>
    </location>
</feature>
<evidence type="ECO:0000259" key="2">
    <source>
        <dbReference type="Pfam" id="PF25234"/>
    </source>
</evidence>
<sequence length="335" mass="38820">MVEFIWEVAYRRDRNIREAYDEHFQTEREMPYPRAVNMGERRGEFSRPEEYPRGFDYDHQRHYPNGVPRTYHGDEHKGYHADNAQFGNMRRNGPPSRREEGYQHYRGSRDESHPGGRQVEFREDRDHFRRKGSFPSQRDRSPNSRSGSSHSSRSYSPDKTKSYTYQNQQKKSVDISGQDPSRGACPPWGGDLQQNSGNVVQDKDRLPGHPLSGSRDVSPQSSASISKEEPRGLGAEYEEAPLPIREIPVLPKDEVKERRSQAIAAKAREIEQVFRQDCETFGMVVKMLVAKDPSLESQLQKPLRENLGEIQQRCLEDLRHFIFELDEILQPDTSS</sequence>
<comment type="caution">
    <text evidence="3">The sequence shown here is derived from an EMBL/GenBank/DDBJ whole genome shotgun (WGS) entry which is preliminary data.</text>
</comment>
<dbReference type="InterPro" id="IPR057603">
    <property type="entry name" value="Periphilin-1_C"/>
</dbReference>
<feature type="compositionally biased region" description="Basic and acidic residues" evidence="1">
    <location>
        <begin position="40"/>
        <end position="61"/>
    </location>
</feature>